<keyword evidence="2 4" id="KW-0378">Hydrolase</keyword>
<evidence type="ECO:0000256" key="1">
    <source>
        <dbReference type="ARBA" id="ARBA00001946"/>
    </source>
</evidence>
<keyword evidence="5" id="KW-1185">Reference proteome</keyword>
<gene>
    <name evidence="4" type="ORF">ACFPTO_17130</name>
</gene>
<feature type="domain" description="Nudix hydrolase" evidence="3">
    <location>
        <begin position="59"/>
        <end position="176"/>
    </location>
</feature>
<dbReference type="PANTHER" id="PTHR43046">
    <property type="entry name" value="GDP-MANNOSE MANNOSYL HYDROLASE"/>
    <property type="match status" value="1"/>
</dbReference>
<dbReference type="Proteomes" id="UP001596103">
    <property type="component" value="Unassembled WGS sequence"/>
</dbReference>
<comment type="cofactor">
    <cofactor evidence="1">
        <name>Mg(2+)</name>
        <dbReference type="ChEBI" id="CHEBI:18420"/>
    </cofactor>
</comment>
<evidence type="ECO:0000313" key="5">
    <source>
        <dbReference type="Proteomes" id="UP001596103"/>
    </source>
</evidence>
<dbReference type="PANTHER" id="PTHR43046:SF14">
    <property type="entry name" value="MUTT_NUDIX FAMILY PROTEIN"/>
    <property type="match status" value="1"/>
</dbReference>
<proteinExistence type="predicted"/>
<dbReference type="PROSITE" id="PS51462">
    <property type="entry name" value="NUDIX"/>
    <property type="match status" value="1"/>
</dbReference>
<dbReference type="InterPro" id="IPR020084">
    <property type="entry name" value="NUDIX_hydrolase_CS"/>
</dbReference>
<reference evidence="5" key="1">
    <citation type="journal article" date="2019" name="Int. J. Syst. Evol. Microbiol.">
        <title>The Global Catalogue of Microorganisms (GCM) 10K type strain sequencing project: providing services to taxonomists for standard genome sequencing and annotation.</title>
        <authorList>
            <consortium name="The Broad Institute Genomics Platform"/>
            <consortium name="The Broad Institute Genome Sequencing Center for Infectious Disease"/>
            <person name="Wu L."/>
            <person name="Ma J."/>
        </authorList>
    </citation>
    <scope>NUCLEOTIDE SEQUENCE [LARGE SCALE GENOMIC DNA]</scope>
    <source>
        <strain evidence="5">CCUG 56042</strain>
    </source>
</reference>
<comment type="caution">
    <text evidence="4">The sequence shown here is derived from an EMBL/GenBank/DDBJ whole genome shotgun (WGS) entry which is preliminary data.</text>
</comment>
<dbReference type="RefSeq" id="WP_377713014.1">
    <property type="nucleotide sequence ID" value="NZ_JBHSMP010000020.1"/>
</dbReference>
<evidence type="ECO:0000259" key="3">
    <source>
        <dbReference type="PROSITE" id="PS51462"/>
    </source>
</evidence>
<sequence length="183" mass="20972">MSFAPRQMRCPGNCYEKVARRAQTLLHTRHSPVLLPEAFKPSNFSIHSENWGIVSELANMKERATVVCWRQGRILLVERGRSRWALPGGTIRRDESPIDAAKRELSEETTLSECEFGYLFQFGGLNKRHHVFYTVLPRDVRPQPSNEILACRWFRPGKVATLLTSVPTREIVNLIFGHKDATI</sequence>
<evidence type="ECO:0000313" key="4">
    <source>
        <dbReference type="EMBL" id="MFC5430509.1"/>
    </source>
</evidence>
<evidence type="ECO:0000256" key="2">
    <source>
        <dbReference type="ARBA" id="ARBA00022801"/>
    </source>
</evidence>
<name>A0ABW0JBV5_9BURK</name>
<organism evidence="4 5">
    <name type="scientific">Paraburkholderia denitrificans</name>
    <dbReference type="NCBI Taxonomy" id="694025"/>
    <lineage>
        <taxon>Bacteria</taxon>
        <taxon>Pseudomonadati</taxon>
        <taxon>Pseudomonadota</taxon>
        <taxon>Betaproteobacteria</taxon>
        <taxon>Burkholderiales</taxon>
        <taxon>Burkholderiaceae</taxon>
        <taxon>Paraburkholderia</taxon>
    </lineage>
</organism>
<dbReference type="Pfam" id="PF00293">
    <property type="entry name" value="NUDIX"/>
    <property type="match status" value="1"/>
</dbReference>
<protein>
    <submittedName>
        <fullName evidence="4">NUDIX hydrolase</fullName>
        <ecNumber evidence="4">3.6.-.-</ecNumber>
    </submittedName>
</protein>
<accession>A0ABW0JBV5</accession>
<dbReference type="EMBL" id="JBHSMP010000020">
    <property type="protein sequence ID" value="MFC5430509.1"/>
    <property type="molecule type" value="Genomic_DNA"/>
</dbReference>
<dbReference type="GO" id="GO:0016787">
    <property type="term" value="F:hydrolase activity"/>
    <property type="evidence" value="ECO:0007669"/>
    <property type="project" value="UniProtKB-KW"/>
</dbReference>
<dbReference type="InterPro" id="IPR000086">
    <property type="entry name" value="NUDIX_hydrolase_dom"/>
</dbReference>
<dbReference type="PROSITE" id="PS00893">
    <property type="entry name" value="NUDIX_BOX"/>
    <property type="match status" value="1"/>
</dbReference>
<dbReference type="Gene3D" id="3.90.79.10">
    <property type="entry name" value="Nucleoside Triphosphate Pyrophosphohydrolase"/>
    <property type="match status" value="1"/>
</dbReference>
<dbReference type="EC" id="3.6.-.-" evidence="4"/>
<dbReference type="SUPFAM" id="SSF55811">
    <property type="entry name" value="Nudix"/>
    <property type="match status" value="1"/>
</dbReference>
<dbReference type="CDD" id="cd04667">
    <property type="entry name" value="NUDIX_Hydrolase"/>
    <property type="match status" value="1"/>
</dbReference>
<dbReference type="InterPro" id="IPR015797">
    <property type="entry name" value="NUDIX_hydrolase-like_dom_sf"/>
</dbReference>